<reference evidence="10" key="1">
    <citation type="submission" date="2019-12" db="UniProtKB">
        <authorList>
            <consortium name="WormBaseParasite"/>
        </authorList>
    </citation>
    <scope>IDENTIFICATION</scope>
</reference>
<dbReference type="Pfam" id="PF03227">
    <property type="entry name" value="GILT"/>
    <property type="match status" value="1"/>
</dbReference>
<evidence type="ECO:0000256" key="6">
    <source>
        <dbReference type="ARBA" id="ARBA00023180"/>
    </source>
</evidence>
<dbReference type="InterPro" id="IPR003119">
    <property type="entry name" value="SAP_A"/>
</dbReference>
<evidence type="ECO:0000313" key="9">
    <source>
        <dbReference type="Proteomes" id="UP000046395"/>
    </source>
</evidence>
<evidence type="ECO:0000256" key="5">
    <source>
        <dbReference type="ARBA" id="ARBA00023157"/>
    </source>
</evidence>
<dbReference type="STRING" id="70415.A0A5S6QPU7"/>
<comment type="subcellular location">
    <subcellularLocation>
        <location evidence="1">Secreted</location>
    </subcellularLocation>
</comment>
<name>A0A5S6QPU7_TRIMR</name>
<evidence type="ECO:0000256" key="1">
    <source>
        <dbReference type="ARBA" id="ARBA00004613"/>
    </source>
</evidence>
<dbReference type="PANTHER" id="PTHR13234:SF8">
    <property type="entry name" value="GAMMA-INTERFERON-INDUCIBLE LYSOSOMAL THIOL REDUCTASE"/>
    <property type="match status" value="1"/>
</dbReference>
<protein>
    <submittedName>
        <fullName evidence="10">Saposin A-type domain-containing protein</fullName>
    </submittedName>
</protein>
<dbReference type="WBParaSite" id="TMUE_2000009361.1">
    <property type="protein sequence ID" value="TMUE_2000009361.1"/>
    <property type="gene ID" value="WBGene00286111"/>
</dbReference>
<dbReference type="Pfam" id="PF02199">
    <property type="entry name" value="SapA"/>
    <property type="match status" value="1"/>
</dbReference>
<dbReference type="GO" id="GO:0005576">
    <property type="term" value="C:extracellular region"/>
    <property type="evidence" value="ECO:0007669"/>
    <property type="project" value="UniProtKB-SubCell"/>
</dbReference>
<feature type="signal peptide" evidence="7">
    <location>
        <begin position="1"/>
        <end position="18"/>
    </location>
</feature>
<keyword evidence="5" id="KW-1015">Disulfide bond</keyword>
<dbReference type="PANTHER" id="PTHR13234">
    <property type="entry name" value="GAMMA-INTERFERON INDUCIBLE LYSOSOMAL THIOL REDUCTASE GILT"/>
    <property type="match status" value="1"/>
</dbReference>
<evidence type="ECO:0000256" key="4">
    <source>
        <dbReference type="ARBA" id="ARBA00022729"/>
    </source>
</evidence>
<dbReference type="Proteomes" id="UP000046395">
    <property type="component" value="Unassembled WGS sequence"/>
</dbReference>
<dbReference type="GO" id="GO:0016671">
    <property type="term" value="F:oxidoreductase activity, acting on a sulfur group of donors, disulfide as acceptor"/>
    <property type="evidence" value="ECO:0007669"/>
    <property type="project" value="InterPro"/>
</dbReference>
<feature type="domain" description="Saposin A-type" evidence="8">
    <location>
        <begin position="20"/>
        <end position="45"/>
    </location>
</feature>
<comment type="similarity">
    <text evidence="2">Belongs to the GILT family.</text>
</comment>
<keyword evidence="9" id="KW-1185">Reference proteome</keyword>
<evidence type="ECO:0000313" key="10">
    <source>
        <dbReference type="WBParaSite" id="TMUE_2000009361.1"/>
    </source>
</evidence>
<organism evidence="9 10">
    <name type="scientific">Trichuris muris</name>
    <name type="common">Mouse whipworm</name>
    <dbReference type="NCBI Taxonomy" id="70415"/>
    <lineage>
        <taxon>Eukaryota</taxon>
        <taxon>Metazoa</taxon>
        <taxon>Ecdysozoa</taxon>
        <taxon>Nematoda</taxon>
        <taxon>Enoplea</taxon>
        <taxon>Dorylaimia</taxon>
        <taxon>Trichinellida</taxon>
        <taxon>Trichuridae</taxon>
        <taxon>Trichuris</taxon>
    </lineage>
</organism>
<proteinExistence type="inferred from homology"/>
<evidence type="ECO:0000259" key="8">
    <source>
        <dbReference type="Pfam" id="PF02199"/>
    </source>
</evidence>
<evidence type="ECO:0000256" key="7">
    <source>
        <dbReference type="SAM" id="SignalP"/>
    </source>
</evidence>
<evidence type="ECO:0000256" key="3">
    <source>
        <dbReference type="ARBA" id="ARBA00022525"/>
    </source>
</evidence>
<keyword evidence="3" id="KW-0964">Secreted</keyword>
<dbReference type="InterPro" id="IPR004911">
    <property type="entry name" value="Interferon-induced_GILT"/>
</dbReference>
<sequence length="243" mass="28058">MILLCFGCILLLLAQARADCNVPPSLWCDNEEIAERCNASEACENYNRTTFNEKIKLTVLYETLCPDCQDFILLELERFVWKFGRDFVDFELVPYGNARRRNVNGTWKIDCQHGPLECNVGRWLPFVACMEKALRSHYGPQAAIKLCMRKVDIKTSESEKIMKCSTSNEGMELQLKMAERTETVKPDPHRFVPWILINNVSTHSLQANQANLLGFLCDWHRGDLPKGCHMFTSMLMQRRCPFP</sequence>
<feature type="chain" id="PRO_5024405688" evidence="7">
    <location>
        <begin position="19"/>
        <end position="243"/>
    </location>
</feature>
<dbReference type="AlphaFoldDB" id="A0A5S6QPU7"/>
<keyword evidence="6" id="KW-0325">Glycoprotein</keyword>
<keyword evidence="4 7" id="KW-0732">Signal</keyword>
<accession>A0A5S6QPU7</accession>
<evidence type="ECO:0000256" key="2">
    <source>
        <dbReference type="ARBA" id="ARBA00005679"/>
    </source>
</evidence>